<gene>
    <name evidence="1" type="ORF">UT76_C0044G0007</name>
</gene>
<dbReference type="CDD" id="cd02440">
    <property type="entry name" value="AdoMet_MTases"/>
    <property type="match status" value="1"/>
</dbReference>
<name>A0A0G0TQW3_9BACT</name>
<dbReference type="InterPro" id="IPR029063">
    <property type="entry name" value="SAM-dependent_MTases_sf"/>
</dbReference>
<evidence type="ECO:0008006" key="3">
    <source>
        <dbReference type="Google" id="ProtNLM"/>
    </source>
</evidence>
<organism evidence="1 2">
    <name type="scientific">Candidatus Woesebacteria bacterium GW2011_GWB1_40_12</name>
    <dbReference type="NCBI Taxonomy" id="1618576"/>
    <lineage>
        <taxon>Bacteria</taxon>
        <taxon>Candidatus Woeseibacteriota</taxon>
    </lineage>
</organism>
<dbReference type="AlphaFoldDB" id="A0A0G0TQW3"/>
<evidence type="ECO:0000313" key="1">
    <source>
        <dbReference type="EMBL" id="KKR40227.1"/>
    </source>
</evidence>
<dbReference type="Pfam" id="PF13489">
    <property type="entry name" value="Methyltransf_23"/>
    <property type="match status" value="1"/>
</dbReference>
<accession>A0A0G0TQW3</accession>
<dbReference type="PANTHER" id="PTHR43861">
    <property type="entry name" value="TRANS-ACONITATE 2-METHYLTRANSFERASE-RELATED"/>
    <property type="match status" value="1"/>
</dbReference>
<proteinExistence type="predicted"/>
<dbReference type="SUPFAM" id="SSF53335">
    <property type="entry name" value="S-adenosyl-L-methionine-dependent methyltransferases"/>
    <property type="match status" value="1"/>
</dbReference>
<reference evidence="1 2" key="1">
    <citation type="journal article" date="2015" name="Nature">
        <title>rRNA introns, odd ribosomes, and small enigmatic genomes across a large radiation of phyla.</title>
        <authorList>
            <person name="Brown C.T."/>
            <person name="Hug L.A."/>
            <person name="Thomas B.C."/>
            <person name="Sharon I."/>
            <person name="Castelle C.J."/>
            <person name="Singh A."/>
            <person name="Wilkins M.J."/>
            <person name="Williams K.H."/>
            <person name="Banfield J.F."/>
        </authorList>
    </citation>
    <scope>NUCLEOTIDE SEQUENCE [LARGE SCALE GENOMIC DNA]</scope>
</reference>
<dbReference type="EMBL" id="LBYA01000044">
    <property type="protein sequence ID" value="KKR40227.1"/>
    <property type="molecule type" value="Genomic_DNA"/>
</dbReference>
<dbReference type="Gene3D" id="3.40.50.150">
    <property type="entry name" value="Vaccinia Virus protein VP39"/>
    <property type="match status" value="1"/>
</dbReference>
<protein>
    <recommendedName>
        <fullName evidence="3">Methyltransferase type 11</fullName>
    </recommendedName>
</protein>
<dbReference type="Proteomes" id="UP000034215">
    <property type="component" value="Unassembled WGS sequence"/>
</dbReference>
<comment type="caution">
    <text evidence="1">The sequence shown here is derived from an EMBL/GenBank/DDBJ whole genome shotgun (WGS) entry which is preliminary data.</text>
</comment>
<evidence type="ECO:0000313" key="2">
    <source>
        <dbReference type="Proteomes" id="UP000034215"/>
    </source>
</evidence>
<sequence>MNSKEIRKINESYHKEDKLQKRIITPKNYTYRVLVGVLDKYIKGKNEILDLGSGVGTLDFYLASKGNKIVGVDESLIAVDMAKNNSSVLGTDKNITYIQKNILNYKSEKKFDNVLLFEVIEHLPDDKKAIILAKSLLRKEGLLFVSTRSINAPLNRIGLTKKHDKRVGHIRRYTLEGLEKTLKDLGFKIVYKIKTEGFSKELLFSYPFGAPLVRAANKFGIVSDALNFIDDLLLKLFGESQVIIVAKKI</sequence>